<evidence type="ECO:0000259" key="3">
    <source>
        <dbReference type="SMART" id="SM00278"/>
    </source>
</evidence>
<dbReference type="Pfam" id="PF14716">
    <property type="entry name" value="HHH_8"/>
    <property type="match status" value="1"/>
</dbReference>
<feature type="domain" description="Helix-hairpin-helix DNA-binding motif class 1" evidence="3">
    <location>
        <begin position="105"/>
        <end position="124"/>
    </location>
</feature>
<gene>
    <name evidence="4" type="primary">polX</name>
    <name evidence="4" type="ORF">SCFA_910015</name>
</gene>
<keyword evidence="1" id="KW-0237">DNA synthesis</keyword>
<dbReference type="Gene3D" id="1.10.150.20">
    <property type="entry name" value="5' to 3' exonuclease, C-terminal subdomain"/>
    <property type="match status" value="1"/>
</dbReference>
<dbReference type="GO" id="GO:0003887">
    <property type="term" value="F:DNA-directed DNA polymerase activity"/>
    <property type="evidence" value="ECO:0007669"/>
    <property type="project" value="InterPro"/>
</dbReference>
<dbReference type="EMBL" id="CAADRM010000160">
    <property type="protein sequence ID" value="VFU18897.1"/>
    <property type="molecule type" value="Genomic_DNA"/>
</dbReference>
<dbReference type="PANTHER" id="PTHR11276">
    <property type="entry name" value="DNA POLYMERASE TYPE-X FAMILY MEMBER"/>
    <property type="match status" value="1"/>
</dbReference>
<dbReference type="GO" id="GO:0004527">
    <property type="term" value="F:exonuclease activity"/>
    <property type="evidence" value="ECO:0007669"/>
    <property type="project" value="UniProtKB-KW"/>
</dbReference>
<dbReference type="Gene3D" id="1.10.150.110">
    <property type="entry name" value="DNA polymerase beta, N-terminal domain-like"/>
    <property type="match status" value="1"/>
</dbReference>
<dbReference type="SUPFAM" id="SSF47781">
    <property type="entry name" value="RuvA domain 2-like"/>
    <property type="match status" value="1"/>
</dbReference>
<evidence type="ECO:0000313" key="4">
    <source>
        <dbReference type="EMBL" id="VFU18897.1"/>
    </source>
</evidence>
<dbReference type="InterPro" id="IPR010996">
    <property type="entry name" value="HHH_MUS81"/>
</dbReference>
<protein>
    <submittedName>
        <fullName evidence="4">DNA polymerase/3'-5' exonuclease PolX</fullName>
    </submittedName>
</protein>
<feature type="domain" description="Helix-hairpin-helix DNA-binding motif class 1" evidence="3">
    <location>
        <begin position="140"/>
        <end position="159"/>
    </location>
</feature>
<dbReference type="PANTHER" id="PTHR11276:SF28">
    <property type="entry name" value="DNA POLYMERASE LAMBDA"/>
    <property type="match status" value="1"/>
</dbReference>
<dbReference type="SUPFAM" id="SSF47802">
    <property type="entry name" value="DNA polymerase beta, N-terminal domain-like"/>
    <property type="match status" value="1"/>
</dbReference>
<dbReference type="GO" id="GO:0006281">
    <property type="term" value="P:DNA repair"/>
    <property type="evidence" value="ECO:0007669"/>
    <property type="project" value="InterPro"/>
</dbReference>
<keyword evidence="4" id="KW-0540">Nuclease</keyword>
<sequence length="300" mass="33678">MNNKDDLMQDRKPTNAEIASELDSIADLLDTREANVFRVRAYRQGALQVRRAKDPLADLVLEGREERLKDLPDIGEGLAGVIAEFVRTGRTGLHQDLLGEISPADVFRQVPGIGEKLADRVIESLGLSTLEELERAANDGRLSQVEGFGKRRLQMVRDVLAGMLSRSAARIPRNGGKGKDEKPDEPPVGLLLEIDTEYRDKANQGRLRTIAPKRFNPEGRSWLPVMNTQRKGWDFTVLYSNTHRAHELGKVRDWVVIYYDRDGAAGQVTVVTDTLGDLGKQRVVRGRERESFRYHASRVA</sequence>
<evidence type="ECO:0000256" key="1">
    <source>
        <dbReference type="ARBA" id="ARBA00022634"/>
    </source>
</evidence>
<dbReference type="SMART" id="SM00278">
    <property type="entry name" value="HhH1"/>
    <property type="match status" value="3"/>
</dbReference>
<reference evidence="4" key="1">
    <citation type="submission" date="2019-03" db="EMBL/GenBank/DDBJ databases">
        <authorList>
            <person name="Hao L."/>
        </authorList>
    </citation>
    <scope>NUCLEOTIDE SEQUENCE</scope>
</reference>
<dbReference type="InterPro" id="IPR022312">
    <property type="entry name" value="DNA_pol_X"/>
</dbReference>
<name>A0A485M6E9_9ZZZZ</name>
<dbReference type="GO" id="GO:0003677">
    <property type="term" value="F:DNA binding"/>
    <property type="evidence" value="ECO:0007669"/>
    <property type="project" value="InterPro"/>
</dbReference>
<dbReference type="InterPro" id="IPR003583">
    <property type="entry name" value="Hlx-hairpin-Hlx_DNA-bd_motif"/>
</dbReference>
<proteinExistence type="predicted"/>
<feature type="domain" description="Helix-hairpin-helix DNA-binding motif class 1" evidence="3">
    <location>
        <begin position="66"/>
        <end position="85"/>
    </location>
</feature>
<dbReference type="AlphaFoldDB" id="A0A485M6E9"/>
<dbReference type="Pfam" id="PF14520">
    <property type="entry name" value="HHH_5"/>
    <property type="match status" value="1"/>
</dbReference>
<organism evidence="4">
    <name type="scientific">anaerobic digester metagenome</name>
    <dbReference type="NCBI Taxonomy" id="1263854"/>
    <lineage>
        <taxon>unclassified sequences</taxon>
        <taxon>metagenomes</taxon>
        <taxon>ecological metagenomes</taxon>
    </lineage>
</organism>
<dbReference type="InterPro" id="IPR010994">
    <property type="entry name" value="RuvA_2-like"/>
</dbReference>
<keyword evidence="4" id="KW-0269">Exonuclease</keyword>
<keyword evidence="4" id="KW-0378">Hydrolase</keyword>
<keyword evidence="2" id="KW-0235">DNA replication</keyword>
<accession>A0A485M6E9</accession>
<evidence type="ECO:0000256" key="2">
    <source>
        <dbReference type="ARBA" id="ARBA00022705"/>
    </source>
</evidence>
<dbReference type="InterPro" id="IPR027421">
    <property type="entry name" value="DNA_pol_lamdba_lyase_dom_sf"/>
</dbReference>